<accession>A0A978V1P2</accession>
<feature type="compositionally biased region" description="Basic and acidic residues" evidence="1">
    <location>
        <begin position="40"/>
        <end position="68"/>
    </location>
</feature>
<feature type="transmembrane region" description="Helical" evidence="2">
    <location>
        <begin position="201"/>
        <end position="221"/>
    </location>
</feature>
<dbReference type="AlphaFoldDB" id="A0A978V1P2"/>
<gene>
    <name evidence="3" type="ORF">FEM48_Zijuj07G0015700</name>
</gene>
<name>A0A978V1P2_ZIZJJ</name>
<dbReference type="Pfam" id="PF02966">
    <property type="entry name" value="DIM1"/>
    <property type="match status" value="1"/>
</dbReference>
<comment type="caution">
    <text evidence="3">The sequence shown here is derived from an EMBL/GenBank/DDBJ whole genome shotgun (WGS) entry which is preliminary data.</text>
</comment>
<sequence>MRTTSKEAVAKIPAAPEPETSEEEEATYAAPEAAEETEETEAKAEDDKAAPAAEKAIEEHGMLRKSSDAKSNAVKIPTSDQLSVKQVDPARLEVRPLFIRTKNMCKLLVVRLKLTVPIRLHFSPFIPFLSHPFRHPSPTVFEQAAIRDTIDKLSVSNFATITLVGIESEDVQVYVNYFDIIPIPCTIFFFNAHHMKMDSEYYFFSFLFFSFFFFHILRFNLVSL</sequence>
<protein>
    <submittedName>
        <fullName evidence="3">Uncharacterized protein</fullName>
    </submittedName>
</protein>
<proteinExistence type="predicted"/>
<dbReference type="GO" id="GO:0000398">
    <property type="term" value="P:mRNA splicing, via spliceosome"/>
    <property type="evidence" value="ECO:0007669"/>
    <property type="project" value="InterPro"/>
</dbReference>
<evidence type="ECO:0000256" key="2">
    <source>
        <dbReference type="SAM" id="Phobius"/>
    </source>
</evidence>
<dbReference type="Proteomes" id="UP000813462">
    <property type="component" value="Unassembled WGS sequence"/>
</dbReference>
<evidence type="ECO:0000313" key="3">
    <source>
        <dbReference type="EMBL" id="KAH7521275.1"/>
    </source>
</evidence>
<dbReference type="InterPro" id="IPR004123">
    <property type="entry name" value="Dim1"/>
</dbReference>
<keyword evidence="2" id="KW-0812">Transmembrane</keyword>
<reference evidence="3" key="1">
    <citation type="journal article" date="2021" name="Front. Plant Sci.">
        <title>Chromosome-Scale Genome Assembly for Chinese Sour Jujube and Insights Into Its Genome Evolution and Domestication Signature.</title>
        <authorList>
            <person name="Shen L.-Y."/>
            <person name="Luo H."/>
            <person name="Wang X.-L."/>
            <person name="Wang X.-M."/>
            <person name="Qiu X.-J."/>
            <person name="Liu H."/>
            <person name="Zhou S.-S."/>
            <person name="Jia K.-H."/>
            <person name="Nie S."/>
            <person name="Bao Y.-T."/>
            <person name="Zhang R.-G."/>
            <person name="Yun Q.-Z."/>
            <person name="Chai Y.-H."/>
            <person name="Lu J.-Y."/>
            <person name="Li Y."/>
            <person name="Zhao S.-W."/>
            <person name="Mao J.-F."/>
            <person name="Jia S.-G."/>
            <person name="Mao Y.-M."/>
        </authorList>
    </citation>
    <scope>NUCLEOTIDE SEQUENCE</scope>
    <source>
        <strain evidence="3">AT0</strain>
        <tissue evidence="3">Leaf</tissue>
    </source>
</reference>
<evidence type="ECO:0000256" key="1">
    <source>
        <dbReference type="SAM" id="MobiDB-lite"/>
    </source>
</evidence>
<dbReference type="Gene3D" id="3.40.30.10">
    <property type="entry name" value="Glutaredoxin"/>
    <property type="match status" value="1"/>
</dbReference>
<organism evidence="3 4">
    <name type="scientific">Ziziphus jujuba var. spinosa</name>
    <dbReference type="NCBI Taxonomy" id="714518"/>
    <lineage>
        <taxon>Eukaryota</taxon>
        <taxon>Viridiplantae</taxon>
        <taxon>Streptophyta</taxon>
        <taxon>Embryophyta</taxon>
        <taxon>Tracheophyta</taxon>
        <taxon>Spermatophyta</taxon>
        <taxon>Magnoliopsida</taxon>
        <taxon>eudicotyledons</taxon>
        <taxon>Gunneridae</taxon>
        <taxon>Pentapetalae</taxon>
        <taxon>rosids</taxon>
        <taxon>fabids</taxon>
        <taxon>Rosales</taxon>
        <taxon>Rhamnaceae</taxon>
        <taxon>Paliureae</taxon>
        <taxon>Ziziphus</taxon>
    </lineage>
</organism>
<feature type="region of interest" description="Disordered" evidence="1">
    <location>
        <begin position="1"/>
        <end position="80"/>
    </location>
</feature>
<dbReference type="GO" id="GO:0046540">
    <property type="term" value="C:U4/U6 x U5 tri-snRNP complex"/>
    <property type="evidence" value="ECO:0007669"/>
    <property type="project" value="InterPro"/>
</dbReference>
<dbReference type="EMBL" id="JAEACU010000007">
    <property type="protein sequence ID" value="KAH7521275.1"/>
    <property type="molecule type" value="Genomic_DNA"/>
</dbReference>
<keyword evidence="2" id="KW-1133">Transmembrane helix</keyword>
<evidence type="ECO:0000313" key="4">
    <source>
        <dbReference type="Proteomes" id="UP000813462"/>
    </source>
</evidence>
<keyword evidence="2" id="KW-0472">Membrane</keyword>